<protein>
    <submittedName>
        <fullName evidence="2">DUF3267 domain-containing protein</fullName>
    </submittedName>
</protein>
<accession>A0ABW6AHA6</accession>
<dbReference type="InterPro" id="IPR021683">
    <property type="entry name" value="DUF3267"/>
</dbReference>
<evidence type="ECO:0000256" key="1">
    <source>
        <dbReference type="SAM" id="Phobius"/>
    </source>
</evidence>
<organism evidence="2 3">
    <name type="scientific">Spirosoma flavum</name>
    <dbReference type="NCBI Taxonomy" id="2048557"/>
    <lineage>
        <taxon>Bacteria</taxon>
        <taxon>Pseudomonadati</taxon>
        <taxon>Bacteroidota</taxon>
        <taxon>Cytophagia</taxon>
        <taxon>Cytophagales</taxon>
        <taxon>Cytophagaceae</taxon>
        <taxon>Spirosoma</taxon>
    </lineage>
</organism>
<name>A0ABW6AHA6_9BACT</name>
<dbReference type="Proteomes" id="UP001597512">
    <property type="component" value="Unassembled WGS sequence"/>
</dbReference>
<keyword evidence="1" id="KW-0472">Membrane</keyword>
<reference evidence="3" key="1">
    <citation type="journal article" date="2019" name="Int. J. Syst. Evol. Microbiol.">
        <title>The Global Catalogue of Microorganisms (GCM) 10K type strain sequencing project: providing services to taxonomists for standard genome sequencing and annotation.</title>
        <authorList>
            <consortium name="The Broad Institute Genomics Platform"/>
            <consortium name="The Broad Institute Genome Sequencing Center for Infectious Disease"/>
            <person name="Wu L."/>
            <person name="Ma J."/>
        </authorList>
    </citation>
    <scope>NUCLEOTIDE SEQUENCE [LARGE SCALE GENOMIC DNA]</scope>
    <source>
        <strain evidence="3">KCTC 52490</strain>
    </source>
</reference>
<dbReference type="EMBL" id="JBHUOM010000007">
    <property type="protein sequence ID" value="MFD2934836.1"/>
    <property type="molecule type" value="Genomic_DNA"/>
</dbReference>
<feature type="transmembrane region" description="Helical" evidence="1">
    <location>
        <begin position="140"/>
        <end position="164"/>
    </location>
</feature>
<feature type="transmembrane region" description="Helical" evidence="1">
    <location>
        <begin position="115"/>
        <end position="134"/>
    </location>
</feature>
<dbReference type="RefSeq" id="WP_381501599.1">
    <property type="nucleotide sequence ID" value="NZ_JBHUOM010000007.1"/>
</dbReference>
<evidence type="ECO:0000313" key="2">
    <source>
        <dbReference type="EMBL" id="MFD2934836.1"/>
    </source>
</evidence>
<keyword evidence="1" id="KW-0812">Transmembrane</keyword>
<dbReference type="Pfam" id="PF11667">
    <property type="entry name" value="DUF3267"/>
    <property type="match status" value="1"/>
</dbReference>
<gene>
    <name evidence="2" type="ORF">ACFS25_13660</name>
</gene>
<proteinExistence type="predicted"/>
<sequence length="192" mass="21272">MKIHDQVKTKDMTLSTFKAQLYGGVAFLVGIPLMVWPFASIWPVSLNTLTDQSNASVGLLWFMVAMFAGILLHELIHGLTAKWIGRLSWRTIKFGVQWSTITPYCHPTIPITARAYRLVVVMPLIITGLLPYGFALATGSGWLCALGILFTLAAAGDMMILWLMRHLRPNDLVQDHPTKVGLLVVLPISTTQ</sequence>
<comment type="caution">
    <text evidence="2">The sequence shown here is derived from an EMBL/GenBank/DDBJ whole genome shotgun (WGS) entry which is preliminary data.</text>
</comment>
<feature type="transmembrane region" description="Helical" evidence="1">
    <location>
        <begin position="21"/>
        <end position="39"/>
    </location>
</feature>
<feature type="transmembrane region" description="Helical" evidence="1">
    <location>
        <begin position="59"/>
        <end position="80"/>
    </location>
</feature>
<keyword evidence="3" id="KW-1185">Reference proteome</keyword>
<keyword evidence="1" id="KW-1133">Transmembrane helix</keyword>
<evidence type="ECO:0000313" key="3">
    <source>
        <dbReference type="Proteomes" id="UP001597512"/>
    </source>
</evidence>